<dbReference type="InterPro" id="IPR000700">
    <property type="entry name" value="PAS-assoc_C"/>
</dbReference>
<dbReference type="NCBIfam" id="TIGR00229">
    <property type="entry name" value="sensory_box"/>
    <property type="match status" value="1"/>
</dbReference>
<dbReference type="PROSITE" id="PS50113">
    <property type="entry name" value="PAC"/>
    <property type="match status" value="1"/>
</dbReference>
<feature type="domain" description="PAC" evidence="3">
    <location>
        <begin position="356"/>
        <end position="408"/>
    </location>
</feature>
<feature type="domain" description="GGDEF" evidence="5">
    <location>
        <begin position="440"/>
        <end position="573"/>
    </location>
</feature>
<reference evidence="6" key="1">
    <citation type="journal article" date="2020" name="mSystems">
        <title>Genome- and Community-Level Interaction Insights into Carbon Utilization and Element Cycling Functions of Hydrothermarchaeota in Hydrothermal Sediment.</title>
        <authorList>
            <person name="Zhou Z."/>
            <person name="Liu Y."/>
            <person name="Xu W."/>
            <person name="Pan J."/>
            <person name="Luo Z.H."/>
            <person name="Li M."/>
        </authorList>
    </citation>
    <scope>NUCLEOTIDE SEQUENCE [LARGE SCALE GENOMIC DNA]</scope>
    <source>
        <strain evidence="6">SpSt-855</strain>
    </source>
</reference>
<dbReference type="InterPro" id="IPR001633">
    <property type="entry name" value="EAL_dom"/>
</dbReference>
<keyword evidence="2" id="KW-1133">Transmembrane helix</keyword>
<dbReference type="GO" id="GO:0003824">
    <property type="term" value="F:catalytic activity"/>
    <property type="evidence" value="ECO:0007669"/>
    <property type="project" value="UniProtKB-ARBA"/>
</dbReference>
<evidence type="ECO:0000256" key="2">
    <source>
        <dbReference type="SAM" id="Phobius"/>
    </source>
</evidence>
<dbReference type="Pfam" id="PF00990">
    <property type="entry name" value="GGDEF"/>
    <property type="match status" value="1"/>
</dbReference>
<evidence type="ECO:0000259" key="5">
    <source>
        <dbReference type="PROSITE" id="PS50887"/>
    </source>
</evidence>
<feature type="transmembrane region" description="Helical" evidence="2">
    <location>
        <begin position="61"/>
        <end position="78"/>
    </location>
</feature>
<dbReference type="SMART" id="SM00052">
    <property type="entry name" value="EAL"/>
    <property type="match status" value="1"/>
</dbReference>
<dbReference type="AlphaFoldDB" id="A0A7V4XRN8"/>
<feature type="transmembrane region" description="Helical" evidence="2">
    <location>
        <begin position="84"/>
        <end position="102"/>
    </location>
</feature>
<feature type="region of interest" description="Disordered" evidence="1">
    <location>
        <begin position="810"/>
        <end position="829"/>
    </location>
</feature>
<gene>
    <name evidence="6" type="ORF">ENW50_03950</name>
</gene>
<evidence type="ECO:0000259" key="4">
    <source>
        <dbReference type="PROSITE" id="PS50883"/>
    </source>
</evidence>
<dbReference type="NCBIfam" id="TIGR00254">
    <property type="entry name" value="GGDEF"/>
    <property type="match status" value="1"/>
</dbReference>
<proteinExistence type="predicted"/>
<protein>
    <submittedName>
        <fullName evidence="6">EAL domain-containing protein</fullName>
    </submittedName>
</protein>
<feature type="transmembrane region" description="Helical" evidence="2">
    <location>
        <begin position="31"/>
        <end position="49"/>
    </location>
</feature>
<feature type="transmembrane region" description="Helical" evidence="2">
    <location>
        <begin position="141"/>
        <end position="159"/>
    </location>
</feature>
<dbReference type="SUPFAM" id="SSF141868">
    <property type="entry name" value="EAL domain-like"/>
    <property type="match status" value="1"/>
</dbReference>
<dbReference type="PANTHER" id="PTHR44757">
    <property type="entry name" value="DIGUANYLATE CYCLASE DGCP"/>
    <property type="match status" value="1"/>
</dbReference>
<dbReference type="SUPFAM" id="SSF55073">
    <property type="entry name" value="Nucleotide cyclase"/>
    <property type="match status" value="1"/>
</dbReference>
<dbReference type="Gene3D" id="3.30.70.270">
    <property type="match status" value="1"/>
</dbReference>
<dbReference type="SMART" id="SM00267">
    <property type="entry name" value="GGDEF"/>
    <property type="match status" value="1"/>
</dbReference>
<dbReference type="EMBL" id="DTKL01000019">
    <property type="protein sequence ID" value="HGY93830.1"/>
    <property type="molecule type" value="Genomic_DNA"/>
</dbReference>
<dbReference type="Pfam" id="PF00563">
    <property type="entry name" value="EAL"/>
    <property type="match status" value="1"/>
</dbReference>
<evidence type="ECO:0000259" key="3">
    <source>
        <dbReference type="PROSITE" id="PS50113"/>
    </source>
</evidence>
<comment type="caution">
    <text evidence="6">The sequence shown here is derived from an EMBL/GenBank/DDBJ whole genome shotgun (WGS) entry which is preliminary data.</text>
</comment>
<accession>A0A7V4XRN8</accession>
<dbReference type="Gene3D" id="3.20.20.450">
    <property type="entry name" value="EAL domain"/>
    <property type="match status" value="1"/>
</dbReference>
<evidence type="ECO:0000256" key="1">
    <source>
        <dbReference type="SAM" id="MobiDB-lite"/>
    </source>
</evidence>
<dbReference type="Gene3D" id="3.30.450.20">
    <property type="entry name" value="PAS domain"/>
    <property type="match status" value="1"/>
</dbReference>
<dbReference type="FunFam" id="3.30.70.270:FF:000001">
    <property type="entry name" value="Diguanylate cyclase domain protein"/>
    <property type="match status" value="1"/>
</dbReference>
<dbReference type="Pfam" id="PF13426">
    <property type="entry name" value="PAS_9"/>
    <property type="match status" value="1"/>
</dbReference>
<dbReference type="CDD" id="cd01948">
    <property type="entry name" value="EAL"/>
    <property type="match status" value="1"/>
</dbReference>
<feature type="domain" description="EAL" evidence="4">
    <location>
        <begin position="581"/>
        <end position="829"/>
    </location>
</feature>
<keyword evidence="2" id="KW-0812">Transmembrane</keyword>
<dbReference type="InterPro" id="IPR043128">
    <property type="entry name" value="Rev_trsase/Diguanyl_cyclase"/>
</dbReference>
<dbReference type="InterPro" id="IPR029787">
    <property type="entry name" value="Nucleotide_cyclase"/>
</dbReference>
<feature type="transmembrane region" description="Helical" evidence="2">
    <location>
        <begin position="256"/>
        <end position="274"/>
    </location>
</feature>
<dbReference type="PROSITE" id="PS50883">
    <property type="entry name" value="EAL"/>
    <property type="match status" value="1"/>
</dbReference>
<dbReference type="InterPro" id="IPR052155">
    <property type="entry name" value="Biofilm_reg_signaling"/>
</dbReference>
<dbReference type="PROSITE" id="PS50887">
    <property type="entry name" value="GGDEF"/>
    <property type="match status" value="1"/>
</dbReference>
<dbReference type="InterPro" id="IPR000160">
    <property type="entry name" value="GGDEF_dom"/>
</dbReference>
<dbReference type="InterPro" id="IPR000014">
    <property type="entry name" value="PAS"/>
</dbReference>
<organism evidence="6">
    <name type="scientific">Acidobacterium capsulatum</name>
    <dbReference type="NCBI Taxonomy" id="33075"/>
    <lineage>
        <taxon>Bacteria</taxon>
        <taxon>Pseudomonadati</taxon>
        <taxon>Acidobacteriota</taxon>
        <taxon>Terriglobia</taxon>
        <taxon>Terriglobales</taxon>
        <taxon>Acidobacteriaceae</taxon>
        <taxon>Acidobacterium</taxon>
    </lineage>
</organism>
<dbReference type="InterPro" id="IPR035919">
    <property type="entry name" value="EAL_sf"/>
</dbReference>
<evidence type="ECO:0000313" key="6">
    <source>
        <dbReference type="EMBL" id="HGY93830.1"/>
    </source>
</evidence>
<name>A0A7V4XRN8_9BACT</name>
<dbReference type="CDD" id="cd01949">
    <property type="entry name" value="GGDEF"/>
    <property type="match status" value="1"/>
</dbReference>
<dbReference type="InterPro" id="IPR035965">
    <property type="entry name" value="PAS-like_dom_sf"/>
</dbReference>
<keyword evidence="2" id="KW-0472">Membrane</keyword>
<feature type="transmembrane region" description="Helical" evidence="2">
    <location>
        <begin position="221"/>
        <end position="241"/>
    </location>
</feature>
<dbReference type="PANTHER" id="PTHR44757:SF2">
    <property type="entry name" value="BIOFILM ARCHITECTURE MAINTENANCE PROTEIN MBAA"/>
    <property type="match status" value="1"/>
</dbReference>
<feature type="transmembrane region" description="Helical" evidence="2">
    <location>
        <begin position="114"/>
        <end position="135"/>
    </location>
</feature>
<dbReference type="SUPFAM" id="SSF55785">
    <property type="entry name" value="PYP-like sensor domain (PAS domain)"/>
    <property type="match status" value="1"/>
</dbReference>
<sequence length="829" mass="92722">MCWGEDCRAAPEEFWGGPAGRARRVWMNFDGLLTALVLGALVLIFGSILRRSGHAGLRCWFLGWTLILIHVLVQWLGLPFASQQIQTIVVLDMLLLAGAAFLMSLIPEPRFKPVMSLCAGIFGVSASLYCALLISGIPHPWLLWPLFAASAISLGVTLLHGLQQQRRRDQLIQTGGVVATAALAGIGFFFNPALDGGLLALLSAIYLADGLAYYRRFHRFSSGVCTALLGFAAWGLVWPVANLQSHYAPHFQTPPVLWNLPKLFVAIGMILTLLEQETLRMAREAERNRTLYDSSQCGLFLTNMHGTLLDCNDALARMSMRGSSQEMIGTSAVACYADPAERDLWIKDIVRDGSIQNRELHLIRPDGTVWIALMNAKLRRDLRGQPMEIEGALLDVTEHRRMHQQLLWQARHDPLTGLANRASVEEGIQQALAGADASGSQVAMICMDLDQFKWINDNHGHTIGDGFLRAFAQRLKAAVTAPDLLGRVGGDEFLLLLRNVTNEQDAAERLEHVLETLDKPLEVEGHTLLPSVSAGIAIFPGDGTHAADLRRHADHALYRAKEMGRDQYQFYSRNRKKIDADIELERLLHHGLKENWFVLHYQPQMYANGGFFGVEALLRFQHPERGLLQPADFLSLAERNGLLHPLGEWVIEEACRQHREWHRLGLPILTMTVNVSAVQFNRPDFCESVERILLRQQMPPEHLELEITESLVMNDHEDSVAQMKRLKELGIRIAVDDFGTGYSSLSYLHRLPIDVLKIDRSFIEKLQEPQGTLPIVEAIISLADSLHLQVVAEGIEYDFQRQLLRHLGPTGCRATSTHKPSPGRGWRSS</sequence>